<name>A0A7U4QK14_DESA2</name>
<dbReference type="EMBL" id="CP013015">
    <property type="protein sequence ID" value="AMM40772.1"/>
    <property type="molecule type" value="Genomic_DNA"/>
</dbReference>
<sequence>MMERSLMDKIHSLKKDQMVFIKVNKVKKRIPHHPVTDGRGRKYLVGRRSDGFIVIRVE</sequence>
<dbReference type="KEGG" id="daw:HS1_000968"/>
<protein>
    <submittedName>
        <fullName evidence="1">Uncharacterized protein</fullName>
    </submittedName>
</protein>
<proteinExistence type="predicted"/>
<reference evidence="1 2" key="1">
    <citation type="submission" date="2015-10" db="EMBL/GenBank/DDBJ databases">
        <title>Candidatus Desulfofervidus auxilii, a hydrogenotrophic sulfate-reducing bacterium involved in the thermophilic anaerobic oxidation of methane.</title>
        <authorList>
            <person name="Krukenberg V."/>
            <person name="Richter M."/>
            <person name="Wegener G."/>
        </authorList>
    </citation>
    <scope>NUCLEOTIDE SEQUENCE [LARGE SCALE GENOMIC DNA]</scope>
    <source>
        <strain evidence="1 2">HS1</strain>
    </source>
</reference>
<dbReference type="RefSeq" id="WP_156469393.1">
    <property type="nucleotide sequence ID" value="NZ_CP013015.1"/>
</dbReference>
<accession>A0A7U4QK14</accession>
<gene>
    <name evidence="1" type="ORF">HS1_000968</name>
</gene>
<organism evidence="1 2">
    <name type="scientific">Desulfofervidus auxilii</name>
    <dbReference type="NCBI Taxonomy" id="1621989"/>
    <lineage>
        <taxon>Bacteria</taxon>
        <taxon>Pseudomonadati</taxon>
        <taxon>Thermodesulfobacteriota</taxon>
        <taxon>Candidatus Desulfofervidia</taxon>
        <taxon>Candidatus Desulfofervidales</taxon>
        <taxon>Candidatus Desulfofervidaceae</taxon>
        <taxon>Candidatus Desulfofervidus</taxon>
    </lineage>
</organism>
<evidence type="ECO:0000313" key="1">
    <source>
        <dbReference type="EMBL" id="AMM40772.1"/>
    </source>
</evidence>
<evidence type="ECO:0000313" key="2">
    <source>
        <dbReference type="Proteomes" id="UP000070560"/>
    </source>
</evidence>
<dbReference type="Proteomes" id="UP000070560">
    <property type="component" value="Chromosome"/>
</dbReference>
<dbReference type="AlphaFoldDB" id="A0A7U4QK14"/>
<keyword evidence="2" id="KW-1185">Reference proteome</keyword>